<name>A0A239BVA3_9BACT</name>
<organism evidence="2 3">
    <name type="scientific">Humidesulfovibrio mexicanus</name>
    <dbReference type="NCBI Taxonomy" id="147047"/>
    <lineage>
        <taxon>Bacteria</taxon>
        <taxon>Pseudomonadati</taxon>
        <taxon>Thermodesulfobacteriota</taxon>
        <taxon>Desulfovibrionia</taxon>
        <taxon>Desulfovibrionales</taxon>
        <taxon>Desulfovibrionaceae</taxon>
        <taxon>Humidesulfovibrio</taxon>
    </lineage>
</organism>
<reference evidence="2 3" key="1">
    <citation type="submission" date="2017-06" db="EMBL/GenBank/DDBJ databases">
        <authorList>
            <person name="Kim H.J."/>
            <person name="Triplett B.A."/>
        </authorList>
    </citation>
    <scope>NUCLEOTIDE SEQUENCE [LARGE SCALE GENOMIC DNA]</scope>
    <source>
        <strain evidence="2 3">DSM 13116</strain>
    </source>
</reference>
<protein>
    <submittedName>
        <fullName evidence="2">Methyltransferase domain-containing protein</fullName>
    </submittedName>
</protein>
<proteinExistence type="predicted"/>
<dbReference type="Gene3D" id="3.40.50.150">
    <property type="entry name" value="Vaccinia Virus protein VP39"/>
    <property type="match status" value="1"/>
</dbReference>
<keyword evidence="3" id="KW-1185">Reference proteome</keyword>
<dbReference type="EMBL" id="FZOC01000006">
    <property type="protein sequence ID" value="SNS11957.1"/>
    <property type="molecule type" value="Genomic_DNA"/>
</dbReference>
<dbReference type="InterPro" id="IPR029063">
    <property type="entry name" value="SAM-dependent_MTases_sf"/>
</dbReference>
<dbReference type="GO" id="GO:0008757">
    <property type="term" value="F:S-adenosylmethionine-dependent methyltransferase activity"/>
    <property type="evidence" value="ECO:0007669"/>
    <property type="project" value="InterPro"/>
</dbReference>
<dbReference type="AlphaFoldDB" id="A0A239BVA3"/>
<evidence type="ECO:0000313" key="2">
    <source>
        <dbReference type="EMBL" id="SNS11957.1"/>
    </source>
</evidence>
<gene>
    <name evidence="2" type="ORF">SAMN04488503_2827</name>
</gene>
<evidence type="ECO:0000259" key="1">
    <source>
        <dbReference type="Pfam" id="PF08241"/>
    </source>
</evidence>
<dbReference type="SUPFAM" id="SSF53335">
    <property type="entry name" value="S-adenosyl-L-methionine-dependent methyltransferases"/>
    <property type="match status" value="1"/>
</dbReference>
<dbReference type="OrthoDB" id="5456009at2"/>
<dbReference type="Pfam" id="PF08241">
    <property type="entry name" value="Methyltransf_11"/>
    <property type="match status" value="1"/>
</dbReference>
<keyword evidence="2" id="KW-0808">Transferase</keyword>
<keyword evidence="2" id="KW-0489">Methyltransferase</keyword>
<dbReference type="InterPro" id="IPR013216">
    <property type="entry name" value="Methyltransf_11"/>
</dbReference>
<accession>A0A239BVA3</accession>
<evidence type="ECO:0000313" key="3">
    <source>
        <dbReference type="Proteomes" id="UP000198324"/>
    </source>
</evidence>
<dbReference type="RefSeq" id="WP_143337390.1">
    <property type="nucleotide sequence ID" value="NZ_FZOC01000006.1"/>
</dbReference>
<sequence>MTRGNDTSLLRCPRCLGALEESAGNALRCAACAADYPSLGRYHDLFVESRPAPPYPAELAHLHFPREGLLAMTPPPETAWDRLFGRRDFNRGWERDLQALQDTVRQAGCCERGRAEFMKDDEASPAFEHQRREVRVKARKIMRRVLGATPAGSRGGLVLHVGCGGRCNDGIPVEYARAGYVNHGVDAVRSYVEEFLDQGHAQLANALALPYADASFDVVNYTDILEHLFDPLGGLVEAVRVLRPGGLLMLDTPGYASIDRSRALSYLEYALGRAFPATRRRRLVTASWDGQTFFHTEFTARELRRLLSLAGLDILSLDNETFHPAELDGPPPRPSLLRRLTPAGSWFALARRPS</sequence>
<dbReference type="GO" id="GO:0032259">
    <property type="term" value="P:methylation"/>
    <property type="evidence" value="ECO:0007669"/>
    <property type="project" value="UniProtKB-KW"/>
</dbReference>
<dbReference type="Proteomes" id="UP000198324">
    <property type="component" value="Unassembled WGS sequence"/>
</dbReference>
<feature type="domain" description="Methyltransferase type 11" evidence="1">
    <location>
        <begin position="159"/>
        <end position="249"/>
    </location>
</feature>